<dbReference type="Pfam" id="PF04471">
    <property type="entry name" value="Mrr_cat"/>
    <property type="match status" value="1"/>
</dbReference>
<organism evidence="3 4">
    <name type="scientific">Halalkalibacter kiskunsagensis</name>
    <dbReference type="NCBI Taxonomy" id="1548599"/>
    <lineage>
        <taxon>Bacteria</taxon>
        <taxon>Bacillati</taxon>
        <taxon>Bacillota</taxon>
        <taxon>Bacilli</taxon>
        <taxon>Bacillales</taxon>
        <taxon>Bacillaceae</taxon>
        <taxon>Halalkalibacter</taxon>
    </lineage>
</organism>
<evidence type="ECO:0000256" key="1">
    <source>
        <dbReference type="SAM" id="Phobius"/>
    </source>
</evidence>
<gene>
    <name evidence="3" type="ORF">ACFFHM_22345</name>
</gene>
<keyword evidence="3" id="KW-0255">Endonuclease</keyword>
<dbReference type="InterPro" id="IPR007560">
    <property type="entry name" value="Restrct_endonuc_IV_Mrr"/>
</dbReference>
<dbReference type="PANTHER" id="PTHR30015:SF6">
    <property type="entry name" value="SLL1429 PROTEIN"/>
    <property type="match status" value="1"/>
</dbReference>
<sequence>MSTTLPKRKKRYRFVPTILFVLTYFLVQLYNYNLTLFGFVLASILSTIGITYLLKTSKLVSPHLSTTILNIDDISDPEFHQLLVPIFQRQGYSVNKTKLNRKSTANLILRKKGLKAIVHTKRQSNNVGSSFIQEAIACKEMYQAKKSIVVTNRHFTTAAKKVARANKVTLIDRDSLDAMLDSYLQQKRSHRFIQRVRSLFMNEEVKSDS</sequence>
<dbReference type="InterPro" id="IPR011335">
    <property type="entry name" value="Restrct_endonuc-II-like"/>
</dbReference>
<keyword evidence="1" id="KW-0812">Transmembrane</keyword>
<dbReference type="Proteomes" id="UP001589838">
    <property type="component" value="Unassembled WGS sequence"/>
</dbReference>
<evidence type="ECO:0000313" key="3">
    <source>
        <dbReference type="EMBL" id="MFC0473159.1"/>
    </source>
</evidence>
<keyword evidence="1" id="KW-0472">Membrane</keyword>
<dbReference type="InterPro" id="IPR011856">
    <property type="entry name" value="tRNA_endonuc-like_dom_sf"/>
</dbReference>
<keyword evidence="1" id="KW-1133">Transmembrane helix</keyword>
<evidence type="ECO:0000259" key="2">
    <source>
        <dbReference type="Pfam" id="PF04471"/>
    </source>
</evidence>
<name>A0ABV6KIT2_9BACI</name>
<protein>
    <submittedName>
        <fullName evidence="3">Restriction endonuclease</fullName>
    </submittedName>
</protein>
<accession>A0ABV6KIT2</accession>
<dbReference type="RefSeq" id="WP_335960121.1">
    <property type="nucleotide sequence ID" value="NZ_JAXBLX010000008.1"/>
</dbReference>
<reference evidence="3 4" key="1">
    <citation type="submission" date="2024-09" db="EMBL/GenBank/DDBJ databases">
        <authorList>
            <person name="Sun Q."/>
            <person name="Mori K."/>
        </authorList>
    </citation>
    <scope>NUCLEOTIDE SEQUENCE [LARGE SCALE GENOMIC DNA]</scope>
    <source>
        <strain evidence="3 4">NCAIM B.02610</strain>
    </source>
</reference>
<feature type="domain" description="Restriction endonuclease type IV Mrr" evidence="2">
    <location>
        <begin position="71"/>
        <end position="180"/>
    </location>
</feature>
<comment type="caution">
    <text evidence="3">The sequence shown here is derived from an EMBL/GenBank/DDBJ whole genome shotgun (WGS) entry which is preliminary data.</text>
</comment>
<evidence type="ECO:0000313" key="4">
    <source>
        <dbReference type="Proteomes" id="UP001589838"/>
    </source>
</evidence>
<dbReference type="SUPFAM" id="SSF52980">
    <property type="entry name" value="Restriction endonuclease-like"/>
    <property type="match status" value="1"/>
</dbReference>
<dbReference type="EMBL" id="JBHLUX010000092">
    <property type="protein sequence ID" value="MFC0473159.1"/>
    <property type="molecule type" value="Genomic_DNA"/>
</dbReference>
<dbReference type="GO" id="GO:0004519">
    <property type="term" value="F:endonuclease activity"/>
    <property type="evidence" value="ECO:0007669"/>
    <property type="project" value="UniProtKB-KW"/>
</dbReference>
<dbReference type="Gene3D" id="3.40.1350.10">
    <property type="match status" value="1"/>
</dbReference>
<feature type="transmembrane region" description="Helical" evidence="1">
    <location>
        <begin position="12"/>
        <end position="30"/>
    </location>
</feature>
<keyword evidence="3" id="KW-0378">Hydrolase</keyword>
<dbReference type="InterPro" id="IPR052906">
    <property type="entry name" value="Type_IV_Methyl-Rstrct_Enzyme"/>
</dbReference>
<keyword evidence="3" id="KW-0540">Nuclease</keyword>
<keyword evidence="4" id="KW-1185">Reference proteome</keyword>
<dbReference type="PANTHER" id="PTHR30015">
    <property type="entry name" value="MRR RESTRICTION SYSTEM PROTEIN"/>
    <property type="match status" value="1"/>
</dbReference>
<feature type="transmembrane region" description="Helical" evidence="1">
    <location>
        <begin position="36"/>
        <end position="54"/>
    </location>
</feature>
<proteinExistence type="predicted"/>